<comment type="caution">
    <text evidence="1">The sequence shown here is derived from an EMBL/GenBank/DDBJ whole genome shotgun (WGS) entry which is preliminary data.</text>
</comment>
<reference evidence="1" key="1">
    <citation type="submission" date="2021-01" db="EMBL/GenBank/DDBJ databases">
        <authorList>
            <consortium name="Genoscope - CEA"/>
            <person name="William W."/>
        </authorList>
    </citation>
    <scope>NUCLEOTIDE SEQUENCE</scope>
</reference>
<evidence type="ECO:0000313" key="2">
    <source>
        <dbReference type="Proteomes" id="UP000683925"/>
    </source>
</evidence>
<proteinExistence type="predicted"/>
<name>A0A8S1UJA4_PAROT</name>
<dbReference type="EMBL" id="CAJJDP010000044">
    <property type="protein sequence ID" value="CAD8164243.1"/>
    <property type="molecule type" value="Genomic_DNA"/>
</dbReference>
<sequence length="56" mass="7064">MLEERYVYGMILFKQSKIHFEIQLLDQGEWKDDEEIYQNKKILIQSDWNEEYYSER</sequence>
<accession>A0A8S1UJA4</accession>
<protein>
    <submittedName>
        <fullName evidence="1">Uncharacterized protein</fullName>
    </submittedName>
</protein>
<gene>
    <name evidence="1" type="ORF">POCTA_138.1.T0440259</name>
</gene>
<evidence type="ECO:0000313" key="1">
    <source>
        <dbReference type="EMBL" id="CAD8164243.1"/>
    </source>
</evidence>
<dbReference type="AlphaFoldDB" id="A0A8S1UJA4"/>
<organism evidence="1 2">
    <name type="scientific">Paramecium octaurelia</name>
    <dbReference type="NCBI Taxonomy" id="43137"/>
    <lineage>
        <taxon>Eukaryota</taxon>
        <taxon>Sar</taxon>
        <taxon>Alveolata</taxon>
        <taxon>Ciliophora</taxon>
        <taxon>Intramacronucleata</taxon>
        <taxon>Oligohymenophorea</taxon>
        <taxon>Peniculida</taxon>
        <taxon>Parameciidae</taxon>
        <taxon>Paramecium</taxon>
    </lineage>
</organism>
<dbReference type="Proteomes" id="UP000683925">
    <property type="component" value="Unassembled WGS sequence"/>
</dbReference>
<keyword evidence="2" id="KW-1185">Reference proteome</keyword>